<gene>
    <name evidence="14" type="ORF">K8W16_08030</name>
</gene>
<evidence type="ECO:0000256" key="8">
    <source>
        <dbReference type="ARBA" id="ARBA00022833"/>
    </source>
</evidence>
<dbReference type="Gene3D" id="3.30.1490.190">
    <property type="match status" value="1"/>
</dbReference>
<dbReference type="GO" id="GO:0005829">
    <property type="term" value="C:cytosol"/>
    <property type="evidence" value="ECO:0007669"/>
    <property type="project" value="TreeGrafter"/>
</dbReference>
<feature type="binding site" evidence="12">
    <location>
        <position position="103"/>
    </location>
    <ligand>
        <name>Zn(2+)</name>
        <dbReference type="ChEBI" id="CHEBI:29105"/>
    </ligand>
</feature>
<evidence type="ECO:0000256" key="12">
    <source>
        <dbReference type="PIRSR" id="PIRSR602481-1"/>
    </source>
</evidence>
<comment type="similarity">
    <text evidence="2">Belongs to the Fur family.</text>
</comment>
<comment type="caution">
    <text evidence="14">The sequence shown here is derived from an EMBL/GenBank/DDBJ whole genome shotgun (WGS) entry which is preliminary data.</text>
</comment>
<keyword evidence="5" id="KW-0963">Cytoplasm</keyword>
<evidence type="ECO:0000313" key="15">
    <source>
        <dbReference type="Proteomes" id="UP000698963"/>
    </source>
</evidence>
<feature type="binding site" evidence="13">
    <location>
        <position position="132"/>
    </location>
    <ligand>
        <name>Fe cation</name>
        <dbReference type="ChEBI" id="CHEBI:24875"/>
    </ligand>
</feature>
<feature type="binding site" evidence="13">
    <location>
        <position position="115"/>
    </location>
    <ligand>
        <name>Fe cation</name>
        <dbReference type="ChEBI" id="CHEBI:24875"/>
    </ligand>
</feature>
<dbReference type="GO" id="GO:0003700">
    <property type="term" value="F:DNA-binding transcription factor activity"/>
    <property type="evidence" value="ECO:0007669"/>
    <property type="project" value="InterPro"/>
</dbReference>
<dbReference type="SUPFAM" id="SSF46785">
    <property type="entry name" value="Winged helix' DNA-binding domain"/>
    <property type="match status" value="1"/>
</dbReference>
<dbReference type="InterPro" id="IPR002481">
    <property type="entry name" value="FUR"/>
</dbReference>
<dbReference type="GO" id="GO:0000976">
    <property type="term" value="F:transcription cis-regulatory region binding"/>
    <property type="evidence" value="ECO:0007669"/>
    <property type="project" value="TreeGrafter"/>
</dbReference>
<evidence type="ECO:0000256" key="13">
    <source>
        <dbReference type="PIRSR" id="PIRSR602481-2"/>
    </source>
</evidence>
<evidence type="ECO:0000256" key="10">
    <source>
        <dbReference type="ARBA" id="ARBA00023125"/>
    </source>
</evidence>
<organism evidence="14 15">
    <name type="scientific">Mailhella massiliensis</name>
    <dbReference type="NCBI Taxonomy" id="1903261"/>
    <lineage>
        <taxon>Bacteria</taxon>
        <taxon>Pseudomonadati</taxon>
        <taxon>Thermodesulfobacteriota</taxon>
        <taxon>Desulfovibrionia</taxon>
        <taxon>Desulfovibrionales</taxon>
        <taxon>Desulfovibrionaceae</taxon>
        <taxon>Mailhella</taxon>
    </lineage>
</organism>
<dbReference type="EMBL" id="DYZA01000162">
    <property type="protein sequence ID" value="HJD97578.1"/>
    <property type="molecule type" value="Genomic_DNA"/>
</dbReference>
<dbReference type="GO" id="GO:1900705">
    <property type="term" value="P:negative regulation of siderophore biosynthetic process"/>
    <property type="evidence" value="ECO:0007669"/>
    <property type="project" value="TreeGrafter"/>
</dbReference>
<dbReference type="GO" id="GO:0045892">
    <property type="term" value="P:negative regulation of DNA-templated transcription"/>
    <property type="evidence" value="ECO:0007669"/>
    <property type="project" value="TreeGrafter"/>
</dbReference>
<reference evidence="14" key="2">
    <citation type="submission" date="2021-09" db="EMBL/GenBank/DDBJ databases">
        <authorList>
            <person name="Gilroy R."/>
        </authorList>
    </citation>
    <scope>NUCLEOTIDE SEQUENCE</scope>
    <source>
        <strain evidence="14">ChiGjej2B2-19336</strain>
    </source>
</reference>
<dbReference type="RefSeq" id="WP_304122628.1">
    <property type="nucleotide sequence ID" value="NZ_DYZA01000162.1"/>
</dbReference>
<evidence type="ECO:0000313" key="14">
    <source>
        <dbReference type="EMBL" id="HJD97578.1"/>
    </source>
</evidence>
<dbReference type="InterPro" id="IPR043135">
    <property type="entry name" value="Fur_C"/>
</dbReference>
<dbReference type="InterPro" id="IPR036388">
    <property type="entry name" value="WH-like_DNA-bd_sf"/>
</dbReference>
<comment type="subcellular location">
    <subcellularLocation>
        <location evidence="1">Cytoplasm</location>
    </subcellularLocation>
</comment>
<comment type="cofactor">
    <cofactor evidence="13">
        <name>Mn(2+)</name>
        <dbReference type="ChEBI" id="CHEBI:29035"/>
    </cofactor>
    <cofactor evidence="13">
        <name>Fe(2+)</name>
        <dbReference type="ChEBI" id="CHEBI:29033"/>
    </cofactor>
    <text evidence="13">Binds 1 Mn(2+) or Fe(2+) ion per subunit.</text>
</comment>
<keyword evidence="8 12" id="KW-0862">Zinc</keyword>
<feature type="binding site" evidence="12">
    <location>
        <position position="143"/>
    </location>
    <ligand>
        <name>Zn(2+)</name>
        <dbReference type="ChEBI" id="CHEBI:29105"/>
    </ligand>
</feature>
<dbReference type="AlphaFoldDB" id="A0A921DRY2"/>
<sequence>MEKNIAEVEHKFSEYLKQKGLRVTPQRLKILDAFMSTDEHVSMEELFLLVRSKDSTVGQVTVYRTLKLLCEAGIASAVNFEEGMVRYEPVGMHHHDHLVCEKCGRKIEFVNNAIESLQEKVCRVHDFIPTSHHMVLYGICAECRKKA</sequence>
<keyword evidence="13" id="KW-0408">Iron</keyword>
<accession>A0A921DRY2</accession>
<reference evidence="14" key="1">
    <citation type="journal article" date="2021" name="PeerJ">
        <title>Extensive microbial diversity within the chicken gut microbiome revealed by metagenomics and culture.</title>
        <authorList>
            <person name="Gilroy R."/>
            <person name="Ravi A."/>
            <person name="Getino M."/>
            <person name="Pursley I."/>
            <person name="Horton D.L."/>
            <person name="Alikhan N.F."/>
            <person name="Baker D."/>
            <person name="Gharbi K."/>
            <person name="Hall N."/>
            <person name="Watson M."/>
            <person name="Adriaenssens E.M."/>
            <person name="Foster-Nyarko E."/>
            <person name="Jarju S."/>
            <person name="Secka A."/>
            <person name="Antonio M."/>
            <person name="Oren A."/>
            <person name="Chaudhuri R.R."/>
            <person name="La Ragione R."/>
            <person name="Hildebrand F."/>
            <person name="Pallen M.J."/>
        </authorList>
    </citation>
    <scope>NUCLEOTIDE SEQUENCE</scope>
    <source>
        <strain evidence="14">ChiGjej2B2-19336</strain>
    </source>
</reference>
<name>A0A921DRY2_9BACT</name>
<dbReference type="GO" id="GO:0008270">
    <property type="term" value="F:zinc ion binding"/>
    <property type="evidence" value="ECO:0007669"/>
    <property type="project" value="TreeGrafter"/>
</dbReference>
<dbReference type="InterPro" id="IPR036390">
    <property type="entry name" value="WH_DNA-bd_sf"/>
</dbReference>
<feature type="binding site" evidence="13">
    <location>
        <position position="96"/>
    </location>
    <ligand>
        <name>Fe cation</name>
        <dbReference type="ChEBI" id="CHEBI:24875"/>
    </ligand>
</feature>
<evidence type="ECO:0000256" key="4">
    <source>
        <dbReference type="ARBA" id="ARBA00020910"/>
    </source>
</evidence>
<comment type="subunit">
    <text evidence="3">Homodimer.</text>
</comment>
<dbReference type="Pfam" id="PF01475">
    <property type="entry name" value="FUR"/>
    <property type="match status" value="1"/>
</dbReference>
<evidence type="ECO:0000256" key="11">
    <source>
        <dbReference type="ARBA" id="ARBA00023163"/>
    </source>
</evidence>
<evidence type="ECO:0000256" key="5">
    <source>
        <dbReference type="ARBA" id="ARBA00022490"/>
    </source>
</evidence>
<proteinExistence type="inferred from homology"/>
<keyword evidence="9" id="KW-0805">Transcription regulation</keyword>
<keyword evidence="11" id="KW-0804">Transcription</keyword>
<evidence type="ECO:0000256" key="1">
    <source>
        <dbReference type="ARBA" id="ARBA00004496"/>
    </source>
</evidence>
<evidence type="ECO:0000256" key="3">
    <source>
        <dbReference type="ARBA" id="ARBA00011738"/>
    </source>
</evidence>
<dbReference type="PANTHER" id="PTHR33202:SF2">
    <property type="entry name" value="FERRIC UPTAKE REGULATION PROTEIN"/>
    <property type="match status" value="1"/>
</dbReference>
<dbReference type="Proteomes" id="UP000698963">
    <property type="component" value="Unassembled WGS sequence"/>
</dbReference>
<keyword evidence="7 12" id="KW-0479">Metal-binding</keyword>
<feature type="binding site" evidence="12">
    <location>
        <position position="100"/>
    </location>
    <ligand>
        <name>Zn(2+)</name>
        <dbReference type="ChEBI" id="CHEBI:29105"/>
    </ligand>
</feature>
<evidence type="ECO:0000256" key="2">
    <source>
        <dbReference type="ARBA" id="ARBA00007957"/>
    </source>
</evidence>
<evidence type="ECO:0000256" key="7">
    <source>
        <dbReference type="ARBA" id="ARBA00022723"/>
    </source>
</evidence>
<keyword evidence="10" id="KW-0238">DNA-binding</keyword>
<protein>
    <recommendedName>
        <fullName evidence="4">Ferric uptake regulation protein</fullName>
    </recommendedName>
</protein>
<feature type="binding site" evidence="12">
    <location>
        <position position="140"/>
    </location>
    <ligand>
        <name>Zn(2+)</name>
        <dbReference type="ChEBI" id="CHEBI:29105"/>
    </ligand>
</feature>
<dbReference type="Gene3D" id="1.10.10.10">
    <property type="entry name" value="Winged helix-like DNA-binding domain superfamily/Winged helix DNA-binding domain"/>
    <property type="match status" value="1"/>
</dbReference>
<comment type="cofactor">
    <cofactor evidence="12">
        <name>Zn(2+)</name>
        <dbReference type="ChEBI" id="CHEBI:29105"/>
    </cofactor>
    <text evidence="12">Binds 1 zinc ion per subunit.</text>
</comment>
<feature type="binding site" evidence="13">
    <location>
        <position position="94"/>
    </location>
    <ligand>
        <name>Fe cation</name>
        <dbReference type="ChEBI" id="CHEBI:24875"/>
    </ligand>
</feature>
<dbReference type="CDD" id="cd07153">
    <property type="entry name" value="Fur_like"/>
    <property type="match status" value="1"/>
</dbReference>
<keyword evidence="6" id="KW-0678">Repressor</keyword>
<dbReference type="PANTHER" id="PTHR33202">
    <property type="entry name" value="ZINC UPTAKE REGULATION PROTEIN"/>
    <property type="match status" value="1"/>
</dbReference>
<evidence type="ECO:0000256" key="9">
    <source>
        <dbReference type="ARBA" id="ARBA00023015"/>
    </source>
</evidence>
<evidence type="ECO:0000256" key="6">
    <source>
        <dbReference type="ARBA" id="ARBA00022491"/>
    </source>
</evidence>